<feature type="disulfide bond" evidence="13">
    <location>
        <begin position="442"/>
        <end position="451"/>
    </location>
</feature>
<protein>
    <submittedName>
        <fullName evidence="20">Adhesion G-protein coupled receptor G6</fullName>
    </submittedName>
</protein>
<evidence type="ECO:0000259" key="19">
    <source>
        <dbReference type="PROSITE" id="PS50268"/>
    </source>
</evidence>
<dbReference type="PROSITE" id="PS01187">
    <property type="entry name" value="EGF_CA"/>
    <property type="match status" value="1"/>
</dbReference>
<dbReference type="PROSITE" id="PS50268">
    <property type="entry name" value="CADHERIN_2"/>
    <property type="match status" value="1"/>
</dbReference>
<keyword evidence="9 13" id="KW-1015">Disulfide bond</keyword>
<evidence type="ECO:0000256" key="10">
    <source>
        <dbReference type="ARBA" id="ARBA00023180"/>
    </source>
</evidence>
<feature type="disulfide bond" evidence="13">
    <location>
        <begin position="405"/>
        <end position="414"/>
    </location>
</feature>
<feature type="disulfide bond" evidence="13">
    <location>
        <begin position="325"/>
        <end position="334"/>
    </location>
</feature>
<dbReference type="SUPFAM" id="SSF49265">
    <property type="entry name" value="Fibronectin type III"/>
    <property type="match status" value="1"/>
</dbReference>
<feature type="transmembrane region" description="Helical" evidence="15">
    <location>
        <begin position="1246"/>
        <end position="1269"/>
    </location>
</feature>
<dbReference type="PANTHER" id="PTHR47767:SF1">
    <property type="entry name" value="ADHESION G PROTEIN-COUPLED RECEPTOR G7"/>
    <property type="match status" value="1"/>
</dbReference>
<dbReference type="InterPro" id="IPR018097">
    <property type="entry name" value="EGF_Ca-bd_CS"/>
</dbReference>
<dbReference type="GO" id="GO:0007156">
    <property type="term" value="P:homophilic cell adhesion via plasma membrane adhesion molecules"/>
    <property type="evidence" value="ECO:0007669"/>
    <property type="project" value="InterPro"/>
</dbReference>
<evidence type="ECO:0000256" key="11">
    <source>
        <dbReference type="ARBA" id="ARBA00023292"/>
    </source>
</evidence>
<feature type="transmembrane region" description="Helical" evidence="15">
    <location>
        <begin position="1296"/>
        <end position="1317"/>
    </location>
</feature>
<dbReference type="InterPro" id="IPR000832">
    <property type="entry name" value="GPCR_2_secretin-like"/>
</dbReference>
<gene>
    <name evidence="20" type="primary">adgrg6</name>
    <name evidence="20" type="ORF">GWK47_013618</name>
</gene>
<keyword evidence="11" id="KW-0424">Laminin EGF-like domain</keyword>
<dbReference type="GO" id="GO:0016318">
    <property type="term" value="P:ommatidial rotation"/>
    <property type="evidence" value="ECO:0007669"/>
    <property type="project" value="UniProtKB-ARBA"/>
</dbReference>
<dbReference type="PANTHER" id="PTHR47767">
    <property type="entry name" value="ADHESION G PROTEIN-COUPLED RECEPTOR G7"/>
    <property type="match status" value="1"/>
</dbReference>
<evidence type="ECO:0000256" key="14">
    <source>
        <dbReference type="SAM" id="MobiDB-lite"/>
    </source>
</evidence>
<feature type="region of interest" description="Disordered" evidence="14">
    <location>
        <begin position="1364"/>
        <end position="1405"/>
    </location>
</feature>
<evidence type="ECO:0000256" key="3">
    <source>
        <dbReference type="ARBA" id="ARBA00022536"/>
    </source>
</evidence>
<dbReference type="Gene3D" id="1.20.1070.10">
    <property type="entry name" value="Rhodopsin 7-helix transmembrane proteins"/>
    <property type="match status" value="1"/>
</dbReference>
<feature type="domain" description="EGF-like" evidence="16">
    <location>
        <begin position="336"/>
        <end position="376"/>
    </location>
</feature>
<organism evidence="20 21">
    <name type="scientific">Chionoecetes opilio</name>
    <name type="common">Atlantic snow crab</name>
    <name type="synonym">Cancer opilio</name>
    <dbReference type="NCBI Taxonomy" id="41210"/>
    <lineage>
        <taxon>Eukaryota</taxon>
        <taxon>Metazoa</taxon>
        <taxon>Ecdysozoa</taxon>
        <taxon>Arthropoda</taxon>
        <taxon>Crustacea</taxon>
        <taxon>Multicrustacea</taxon>
        <taxon>Malacostraca</taxon>
        <taxon>Eumalacostraca</taxon>
        <taxon>Eucarida</taxon>
        <taxon>Decapoda</taxon>
        <taxon>Pleocyemata</taxon>
        <taxon>Brachyura</taxon>
        <taxon>Eubrachyura</taxon>
        <taxon>Majoidea</taxon>
        <taxon>Majidae</taxon>
        <taxon>Chionoecetes</taxon>
    </lineage>
</organism>
<keyword evidence="4 15" id="KW-0812">Transmembrane</keyword>
<keyword evidence="20" id="KW-0675">Receptor</keyword>
<feature type="domain" description="EGF-like" evidence="16">
    <location>
        <begin position="259"/>
        <end position="296"/>
    </location>
</feature>
<dbReference type="InterPro" id="IPR001881">
    <property type="entry name" value="EGF-like_Ca-bd_dom"/>
</dbReference>
<dbReference type="PROSITE" id="PS50026">
    <property type="entry name" value="EGF_3"/>
    <property type="match status" value="5"/>
</dbReference>
<feature type="disulfide bond" evidence="13">
    <location>
        <begin position="263"/>
        <end position="273"/>
    </location>
</feature>
<dbReference type="FunFam" id="2.10.25.10:FF:000321">
    <property type="entry name" value="Protein delta homolog 1"/>
    <property type="match status" value="1"/>
</dbReference>
<feature type="transmembrane region" description="Helical" evidence="15">
    <location>
        <begin position="1152"/>
        <end position="1176"/>
    </location>
</feature>
<dbReference type="PROSITE" id="PS00010">
    <property type="entry name" value="ASX_HYDROXYL"/>
    <property type="match status" value="1"/>
</dbReference>
<dbReference type="PRINTS" id="PR00249">
    <property type="entry name" value="GPCRSECRETIN"/>
</dbReference>
<dbReference type="GO" id="GO:0050769">
    <property type="term" value="P:positive regulation of neurogenesis"/>
    <property type="evidence" value="ECO:0007669"/>
    <property type="project" value="UniProtKB-ARBA"/>
</dbReference>
<keyword evidence="12" id="KW-0106">Calcium</keyword>
<feature type="domain" description="GAIN-B" evidence="17">
    <location>
        <begin position="942"/>
        <end position="1084"/>
    </location>
</feature>
<proteinExistence type="predicted"/>
<dbReference type="FunFam" id="2.10.25.10:FF:000012">
    <property type="entry name" value="Delta-like protein"/>
    <property type="match status" value="1"/>
</dbReference>
<keyword evidence="7 15" id="KW-1133">Transmembrane helix</keyword>
<dbReference type="SUPFAM" id="SSF81321">
    <property type="entry name" value="Family A G protein-coupled receptor-like"/>
    <property type="match status" value="1"/>
</dbReference>
<evidence type="ECO:0000256" key="6">
    <source>
        <dbReference type="ARBA" id="ARBA00022737"/>
    </source>
</evidence>
<feature type="disulfide bond" evidence="13">
    <location>
        <begin position="366"/>
        <end position="375"/>
    </location>
</feature>
<dbReference type="GO" id="GO:0004930">
    <property type="term" value="F:G protein-coupled receptor activity"/>
    <property type="evidence" value="ECO:0007669"/>
    <property type="project" value="InterPro"/>
</dbReference>
<dbReference type="Pfam" id="PF01825">
    <property type="entry name" value="GPS"/>
    <property type="match status" value="1"/>
</dbReference>
<dbReference type="InterPro" id="IPR000203">
    <property type="entry name" value="GPS"/>
</dbReference>
<dbReference type="SUPFAM" id="SSF57196">
    <property type="entry name" value="EGF/Laminin"/>
    <property type="match status" value="4"/>
</dbReference>
<dbReference type="CDD" id="cd00054">
    <property type="entry name" value="EGF_CA"/>
    <property type="match status" value="5"/>
</dbReference>
<dbReference type="SMART" id="SM00060">
    <property type="entry name" value="FN3"/>
    <property type="match status" value="1"/>
</dbReference>
<dbReference type="InterPro" id="IPR013783">
    <property type="entry name" value="Ig-like_fold"/>
</dbReference>
<name>A0A8J4XWH2_CHIOP</name>
<evidence type="ECO:0000256" key="12">
    <source>
        <dbReference type="PROSITE-ProRule" id="PRU00043"/>
    </source>
</evidence>
<feature type="disulfide bond" evidence="13">
    <location>
        <begin position="286"/>
        <end position="295"/>
    </location>
</feature>
<dbReference type="GO" id="GO:0048056">
    <property type="term" value="P:R3/R4 cell differentiation"/>
    <property type="evidence" value="ECO:0007669"/>
    <property type="project" value="UniProtKB-ARBA"/>
</dbReference>
<evidence type="ECO:0000256" key="4">
    <source>
        <dbReference type="ARBA" id="ARBA00022692"/>
    </source>
</evidence>
<dbReference type="SMART" id="SM00303">
    <property type="entry name" value="GPS"/>
    <property type="match status" value="1"/>
</dbReference>
<comment type="caution">
    <text evidence="20">The sequence shown here is derived from an EMBL/GenBank/DDBJ whole genome shotgun (WGS) entry which is preliminary data.</text>
</comment>
<keyword evidence="21" id="KW-1185">Reference proteome</keyword>
<feature type="domain" description="EGF-like" evidence="16">
    <location>
        <begin position="297"/>
        <end position="335"/>
    </location>
</feature>
<comment type="caution">
    <text evidence="13">Lacks conserved residue(s) required for the propagation of feature annotation.</text>
</comment>
<dbReference type="GO" id="GO:0005509">
    <property type="term" value="F:calcium ion binding"/>
    <property type="evidence" value="ECO:0007669"/>
    <property type="project" value="UniProtKB-UniRule"/>
</dbReference>
<dbReference type="GO" id="GO:0007166">
    <property type="term" value="P:cell surface receptor signaling pathway"/>
    <property type="evidence" value="ECO:0007669"/>
    <property type="project" value="InterPro"/>
</dbReference>
<dbReference type="CDD" id="cd00063">
    <property type="entry name" value="FN3"/>
    <property type="match status" value="1"/>
</dbReference>
<dbReference type="Gene3D" id="2.60.220.50">
    <property type="match status" value="1"/>
</dbReference>
<feature type="compositionally biased region" description="Basic residues" evidence="14">
    <location>
        <begin position="590"/>
        <end position="606"/>
    </location>
</feature>
<dbReference type="SMART" id="SM00181">
    <property type="entry name" value="EGF"/>
    <property type="match status" value="5"/>
</dbReference>
<dbReference type="InterPro" id="IPR053066">
    <property type="entry name" value="ADGR_G7"/>
</dbReference>
<evidence type="ECO:0000259" key="18">
    <source>
        <dbReference type="PROSITE" id="PS50261"/>
    </source>
</evidence>
<feature type="transmembrane region" description="Helical" evidence="15">
    <location>
        <begin position="1094"/>
        <end position="1116"/>
    </location>
</feature>
<dbReference type="PROSITE" id="PS50261">
    <property type="entry name" value="G_PROTEIN_RECEP_F2_4"/>
    <property type="match status" value="1"/>
</dbReference>
<comment type="subcellular location">
    <subcellularLocation>
        <location evidence="1">Cell membrane</location>
        <topology evidence="1">Multi-pass membrane protein</topology>
    </subcellularLocation>
</comment>
<keyword evidence="8 15" id="KW-0472">Membrane</keyword>
<evidence type="ECO:0000313" key="21">
    <source>
        <dbReference type="Proteomes" id="UP000770661"/>
    </source>
</evidence>
<sequence length="1725" mass="189235">MLMVLASGRGINKQLTITVTKYNKFAPALDLQHYSAEVVATAGVGTRLTTVTAQDQDQVEYNRDIHYFLADPLQAPFNLNPFLDPPAGSQLRMEPRTGVVKVASALPPSTSTLRLLVGAVDGGSPQRHALANLTIYIRDMPEPRLVIVTNASESSLTVCWSPPALGTPDGYLLSYIPVDSHSSPREGFLNLTMEQLHKNVSTWSNDQQGAPARGDKVVVFRYCAVVGDLLGWTQYLVGVRAWAGLEISVAANPVKGTTMRDHCAEDACRVGSCRLHQDPPGYSCQCPTGYYGDNCEHHNPCLPDNPCNHLGRCFNRTDGSYVCECMHGMYGPNCTLMDPCVAVAANPCINGGSCISETSHQYECLCPDGYYGVTCEHRNLCLPHNPCQHGGSCTNLTHTTFSCGCPPGYTGKKCEEEINECEPNPCKAGECTDLLDDYHCQCPQGWGGKHCGQDLESCPAQTTHLSTGEFLWPATHHGEYVTIACPYGTRTPATEDRSTPETAAFPQIPTPATNRDNVWELEEPASSMATPQDSRMSTTYAEWEGGSFQISRKTRDVFPSRMTIYDHNEDDFQERRQRILSSLRGVSPRRSQRRHHSQRQSKKGGQWRHGTQRQDGKRLESFTSTESERHLHNARQTDSKADRGQEPDLKKHMKTETGTSGDLKIGAHSKTAPHTSALLTKEPYSKPESMGNANESTTNPLIQNMSQIHPSLISEENENLELTGNADHQGKNENIPENTTLQMNKTMEIKSDSTDMKNLEKKIVSGIYLSPGALQMKRSDKPIRSGRAVRFCLLLPNGTVVWREPDTSVCREEAVQAAGKVAEELALLTASPSNIDSEMFMHAADQLAKIVNQAVKDPAVASNMVYALSNMMEVNDSVVAAVQGVVTRQILQTINTFTQNVALEAGKSINFGSQHLVVEARLLDSSLKENITFCPEGNDPSPSHSSHRQKRNIDSSTSTQELKPYISLPPEVLKLTGSKNVRLEFVSYANDKFFRSQHMSGLPIISAKITNTKVSNLSHPVLYHIPLAASHTSESVRPRCVFWDEKEHEWSSEGLKMVQVDGRTLCQASHLTAFSILLDPLPAHLGTHADTLSIITYVGLVLSTAALMATVATYALFRTLNRDRSGKIVMNLSLVLLLLNIMFIIAVNLEPPSVACIALAAVLHYLVVAAFAWMLVEAANMYQLLITVFASAETHFMAKRVCLAWGLPVILVVIALTVDKDIYGDPDHGHCVISPVSNPALYYSTYLGPICLVLLVNCVVFVMVTRVLCQRRPRSNKPKAASSSPSLELPITLAQVRGAVTVVALLGITWVFGALGLGGARLILQYIFCLTTPLQGLIIFIVRVAQHPEARDAWKTLFTTGKLRRRRPPNTHYTQSSSHTQSTLSTTNTPRYNHSSTHTTSTRISPRMSIKPTVNAKKNGSVKSWNAKNGSISNYVSKNGKGQEINSTMGTIFARLVKRLSNSGHEKENDELSVPKNIQNNNPDVASVTHPELECESTLNQEQSYFCEVIPEKPSRSSYKNKPLHRPQSLVLLRTDSHGSVMATHSSTLSSHDCINPQFPLLSSNFLPQELIEAGIPSSLVPRRSLGSLMLTAGGKEGDDSSWHFVRPPPDGHSNTVSEGESVLVGSDHIVMGTKVDRDYEELGSQKLEASELRNSSGCIVLAGQRVATNTPAVSGELKRNSAPNLFRANSELQMSSSVIHPADLRRSASVYTLGEWEDPRSSLA</sequence>
<dbReference type="Gene3D" id="2.60.40.10">
    <property type="entry name" value="Immunoglobulins"/>
    <property type="match status" value="1"/>
</dbReference>
<dbReference type="Pfam" id="PF00008">
    <property type="entry name" value="EGF"/>
    <property type="match status" value="3"/>
</dbReference>
<accession>A0A8J4XWH2</accession>
<evidence type="ECO:0000256" key="15">
    <source>
        <dbReference type="SAM" id="Phobius"/>
    </source>
</evidence>
<dbReference type="InterPro" id="IPR000742">
    <property type="entry name" value="EGF"/>
</dbReference>
<feature type="domain" description="EGF-like" evidence="16">
    <location>
        <begin position="377"/>
        <end position="415"/>
    </location>
</feature>
<dbReference type="FunFam" id="2.10.25.10:FF:000173">
    <property type="entry name" value="Neurogenic locus notch protein 2"/>
    <property type="match status" value="1"/>
</dbReference>
<feature type="domain" description="EGF-like" evidence="16">
    <location>
        <begin position="417"/>
        <end position="452"/>
    </location>
</feature>
<feature type="compositionally biased region" description="Basic and acidic residues" evidence="14">
    <location>
        <begin position="612"/>
        <end position="650"/>
    </location>
</feature>
<reference evidence="20" key="1">
    <citation type="submission" date="2020-07" db="EMBL/GenBank/DDBJ databases">
        <title>The High-quality genome of the commercially important snow crab, Chionoecetes opilio.</title>
        <authorList>
            <person name="Jeong J.-H."/>
            <person name="Ryu S."/>
        </authorList>
    </citation>
    <scope>NUCLEOTIDE SEQUENCE</scope>
    <source>
        <strain evidence="20">MADBK_172401_WGS</strain>
        <tissue evidence="20">Digestive gland</tissue>
    </source>
</reference>
<evidence type="ECO:0000256" key="8">
    <source>
        <dbReference type="ARBA" id="ARBA00023136"/>
    </source>
</evidence>
<dbReference type="InterPro" id="IPR017981">
    <property type="entry name" value="GPCR_2-like_7TM"/>
</dbReference>
<keyword evidence="6" id="KW-0677">Repeat</keyword>
<dbReference type="InterPro" id="IPR036116">
    <property type="entry name" value="FN3_sf"/>
</dbReference>
<evidence type="ECO:0000256" key="13">
    <source>
        <dbReference type="PROSITE-ProRule" id="PRU00076"/>
    </source>
</evidence>
<keyword evidence="3 13" id="KW-0245">EGF-like domain</keyword>
<evidence type="ECO:0000256" key="7">
    <source>
        <dbReference type="ARBA" id="ARBA00022989"/>
    </source>
</evidence>
<dbReference type="SMART" id="SM00112">
    <property type="entry name" value="CA"/>
    <property type="match status" value="1"/>
</dbReference>
<dbReference type="PROSITE" id="PS50221">
    <property type="entry name" value="GAIN_B"/>
    <property type="match status" value="1"/>
</dbReference>
<feature type="region of interest" description="Disordered" evidence="14">
    <location>
        <begin position="582"/>
        <end position="677"/>
    </location>
</feature>
<feature type="transmembrane region" description="Helical" evidence="15">
    <location>
        <begin position="1128"/>
        <end position="1146"/>
    </location>
</feature>
<dbReference type="CDD" id="cd15040">
    <property type="entry name" value="7tmB2_Adhesion"/>
    <property type="match status" value="1"/>
</dbReference>
<keyword evidence="2" id="KW-1003">Cell membrane</keyword>
<evidence type="ECO:0000313" key="20">
    <source>
        <dbReference type="EMBL" id="KAG0714687.1"/>
    </source>
</evidence>
<dbReference type="Gene3D" id="2.10.25.10">
    <property type="entry name" value="Laminin"/>
    <property type="match status" value="5"/>
</dbReference>
<dbReference type="Pfam" id="PF00002">
    <property type="entry name" value="7tm_2"/>
    <property type="match status" value="1"/>
</dbReference>
<evidence type="ECO:0000256" key="1">
    <source>
        <dbReference type="ARBA" id="ARBA00004651"/>
    </source>
</evidence>
<feature type="region of interest" description="Disordered" evidence="14">
    <location>
        <begin position="934"/>
        <end position="960"/>
    </location>
</feature>
<feature type="transmembrane region" description="Helical" evidence="15">
    <location>
        <begin position="1197"/>
        <end position="1218"/>
    </location>
</feature>
<evidence type="ECO:0000256" key="2">
    <source>
        <dbReference type="ARBA" id="ARBA00022475"/>
    </source>
</evidence>
<evidence type="ECO:0000256" key="9">
    <source>
        <dbReference type="ARBA" id="ARBA00023157"/>
    </source>
</evidence>
<dbReference type="InterPro" id="IPR015919">
    <property type="entry name" value="Cadherin-like_sf"/>
</dbReference>
<dbReference type="InterPro" id="IPR000152">
    <property type="entry name" value="EGF-type_Asp/Asn_hydroxyl_site"/>
</dbReference>
<dbReference type="SMART" id="SM00179">
    <property type="entry name" value="EGF_CA"/>
    <property type="match status" value="5"/>
</dbReference>
<dbReference type="EMBL" id="JACEEZ010020318">
    <property type="protein sequence ID" value="KAG0714687.1"/>
    <property type="molecule type" value="Genomic_DNA"/>
</dbReference>
<evidence type="ECO:0000256" key="5">
    <source>
        <dbReference type="ARBA" id="ARBA00022729"/>
    </source>
</evidence>
<feature type="domain" description="G-protein coupled receptors family 2 profile 2" evidence="18">
    <location>
        <begin position="1092"/>
        <end position="1347"/>
    </location>
</feature>
<feature type="compositionally biased region" description="Low complexity" evidence="14">
    <location>
        <begin position="1370"/>
        <end position="1402"/>
    </location>
</feature>
<dbReference type="Gene3D" id="2.60.40.60">
    <property type="entry name" value="Cadherins"/>
    <property type="match status" value="1"/>
</dbReference>
<dbReference type="Proteomes" id="UP000770661">
    <property type="component" value="Unassembled WGS sequence"/>
</dbReference>
<dbReference type="OrthoDB" id="283575at2759"/>
<dbReference type="InterPro" id="IPR002126">
    <property type="entry name" value="Cadherin-like_dom"/>
</dbReference>
<feature type="region of interest" description="Disordered" evidence="14">
    <location>
        <begin position="491"/>
        <end position="515"/>
    </location>
</feature>
<feature type="domain" description="Cadherin" evidence="19">
    <location>
        <begin position="30"/>
        <end position="145"/>
    </location>
</feature>
<keyword evidence="10" id="KW-0325">Glycoprotein</keyword>
<dbReference type="GO" id="GO:0005886">
    <property type="term" value="C:plasma membrane"/>
    <property type="evidence" value="ECO:0007669"/>
    <property type="project" value="UniProtKB-SubCell"/>
</dbReference>
<dbReference type="PROSITE" id="PS01186">
    <property type="entry name" value="EGF_2"/>
    <property type="match status" value="4"/>
</dbReference>
<dbReference type="InterPro" id="IPR046338">
    <property type="entry name" value="GAIN_dom_sf"/>
</dbReference>
<evidence type="ECO:0000259" key="16">
    <source>
        <dbReference type="PROSITE" id="PS50026"/>
    </source>
</evidence>
<feature type="disulfide bond" evidence="13">
    <location>
        <begin position="421"/>
        <end position="431"/>
    </location>
</feature>
<evidence type="ECO:0000259" key="17">
    <source>
        <dbReference type="PROSITE" id="PS50221"/>
    </source>
</evidence>
<dbReference type="InterPro" id="IPR057244">
    <property type="entry name" value="GAIN_B"/>
</dbReference>
<dbReference type="InterPro" id="IPR003961">
    <property type="entry name" value="FN3_dom"/>
</dbReference>
<dbReference type="SUPFAM" id="SSF49313">
    <property type="entry name" value="Cadherin-like"/>
    <property type="match status" value="1"/>
</dbReference>
<keyword evidence="5" id="KW-0732">Signal</keyword>
<dbReference type="PROSITE" id="PS00022">
    <property type="entry name" value="EGF_1"/>
    <property type="match status" value="5"/>
</dbReference>
<dbReference type="CDD" id="cd11304">
    <property type="entry name" value="Cadherin_repeat"/>
    <property type="match status" value="1"/>
</dbReference>